<keyword evidence="3" id="KW-1133">Transmembrane helix</keyword>
<comment type="caution">
    <text evidence="4">The sequence shown here is derived from an EMBL/GenBank/DDBJ whole genome shotgun (WGS) entry which is preliminary data.</text>
</comment>
<organism evidence="4 5">
    <name type="scientific">Dimargaris verticillata</name>
    <dbReference type="NCBI Taxonomy" id="2761393"/>
    <lineage>
        <taxon>Eukaryota</taxon>
        <taxon>Fungi</taxon>
        <taxon>Fungi incertae sedis</taxon>
        <taxon>Zoopagomycota</taxon>
        <taxon>Kickxellomycotina</taxon>
        <taxon>Dimargaritomycetes</taxon>
        <taxon>Dimargaritales</taxon>
        <taxon>Dimargaritaceae</taxon>
        <taxon>Dimargaris</taxon>
    </lineage>
</organism>
<evidence type="ECO:0000256" key="1">
    <source>
        <dbReference type="ARBA" id="ARBA00010617"/>
    </source>
</evidence>
<dbReference type="InterPro" id="IPR036396">
    <property type="entry name" value="Cyt_P450_sf"/>
</dbReference>
<name>A0A9W8BCC8_9FUNG</name>
<keyword evidence="3" id="KW-0812">Transmembrane</keyword>
<proteinExistence type="inferred from homology"/>
<dbReference type="GO" id="GO:0020037">
    <property type="term" value="F:heme binding"/>
    <property type="evidence" value="ECO:0007669"/>
    <property type="project" value="InterPro"/>
</dbReference>
<evidence type="ECO:0000256" key="2">
    <source>
        <dbReference type="PIRSR" id="PIRSR602401-1"/>
    </source>
</evidence>
<dbReference type="AlphaFoldDB" id="A0A9W8BCC8"/>
<dbReference type="Pfam" id="PF00067">
    <property type="entry name" value="p450"/>
    <property type="match status" value="1"/>
</dbReference>
<dbReference type="InterPro" id="IPR001128">
    <property type="entry name" value="Cyt_P450"/>
</dbReference>
<dbReference type="OrthoDB" id="1470350at2759"/>
<gene>
    <name evidence="4" type="ORF">H4R34_000080</name>
</gene>
<keyword evidence="2" id="KW-0479">Metal-binding</keyword>
<dbReference type="SUPFAM" id="SSF48264">
    <property type="entry name" value="Cytochrome P450"/>
    <property type="match status" value="1"/>
</dbReference>
<feature type="binding site" description="axial binding residue" evidence="2">
    <location>
        <position position="468"/>
    </location>
    <ligand>
        <name>heme</name>
        <dbReference type="ChEBI" id="CHEBI:30413"/>
    </ligand>
    <ligandPart>
        <name>Fe</name>
        <dbReference type="ChEBI" id="CHEBI:18248"/>
    </ligandPart>
</feature>
<dbReference type="InterPro" id="IPR002401">
    <property type="entry name" value="Cyt_P450_E_grp-I"/>
</dbReference>
<dbReference type="GO" id="GO:0005506">
    <property type="term" value="F:iron ion binding"/>
    <property type="evidence" value="ECO:0007669"/>
    <property type="project" value="InterPro"/>
</dbReference>
<reference evidence="4" key="1">
    <citation type="submission" date="2022-07" db="EMBL/GenBank/DDBJ databases">
        <title>Phylogenomic reconstructions and comparative analyses of Kickxellomycotina fungi.</title>
        <authorList>
            <person name="Reynolds N.K."/>
            <person name="Stajich J.E."/>
            <person name="Barry K."/>
            <person name="Grigoriev I.V."/>
            <person name="Crous P."/>
            <person name="Smith M.E."/>
        </authorList>
    </citation>
    <scope>NUCLEOTIDE SEQUENCE</scope>
    <source>
        <strain evidence="4">RSA 567</strain>
    </source>
</reference>
<comment type="similarity">
    <text evidence="1">Belongs to the cytochrome P450 family.</text>
</comment>
<keyword evidence="2" id="KW-0349">Heme</keyword>
<keyword evidence="3" id="KW-0472">Membrane</keyword>
<dbReference type="GO" id="GO:0004497">
    <property type="term" value="F:monooxygenase activity"/>
    <property type="evidence" value="ECO:0007669"/>
    <property type="project" value="InterPro"/>
</dbReference>
<dbReference type="EMBL" id="JANBQB010000002">
    <property type="protein sequence ID" value="KAJ1985260.1"/>
    <property type="molecule type" value="Genomic_DNA"/>
</dbReference>
<evidence type="ECO:0000313" key="5">
    <source>
        <dbReference type="Proteomes" id="UP001151582"/>
    </source>
</evidence>
<dbReference type="PRINTS" id="PR00385">
    <property type="entry name" value="P450"/>
</dbReference>
<dbReference type="PANTHER" id="PTHR24305:SF166">
    <property type="entry name" value="CYTOCHROME P450 12A4, MITOCHONDRIAL-RELATED"/>
    <property type="match status" value="1"/>
</dbReference>
<dbReference type="InterPro" id="IPR050121">
    <property type="entry name" value="Cytochrome_P450_monoxygenase"/>
</dbReference>
<dbReference type="Gene3D" id="1.10.630.10">
    <property type="entry name" value="Cytochrome P450"/>
    <property type="match status" value="1"/>
</dbReference>
<comment type="cofactor">
    <cofactor evidence="2">
        <name>heme</name>
        <dbReference type="ChEBI" id="CHEBI:30413"/>
    </cofactor>
</comment>
<dbReference type="PRINTS" id="PR00463">
    <property type="entry name" value="EP450I"/>
</dbReference>
<sequence>MGFSGLLGQVPFLDSLQGALRFVTARLVLEMLVMYIVFKVVYILYFSPYSKIPGPKYKKLLPFWADLSLMRGQYSRQQRRWHQQYGPVVQTGKSTVIILDPQALKTIYSSHRFPKHHMFYQSLRLFAENLFTTCDPTFYHKRLKLIAPMYSPSSVKRLEPLVYRACQRQLLDSLKERLAANDSAGPPAITVNMVQEFQRVTFSIIQELCFGGEEMMQTTGIGQDQIQTWIGLWMKSTGIKLFFPDFIMSEPPFLRKYFDGERQLFSYMRRIVNRRLELIAEHEKQPENAGKPFVHDILQALIDARDPDTKQPLSMVEVCAELGVQLNAGFETTSGATVLVVYALLLYPQVYETVMAELDREFPDRSKPIVHSSDYDKLTYLEATVYEALRYYPLGPMAPPRMVPKGGTTLCGYYLPEGTDVGTSIYTWSHSPTIFENPERFDPGRYLGPDAEKNRNNMITFMVGVRQCIGRRLAWAEMLIILANFLRAYSFTSAEPNLADKKSTDFPVSSFEDQQLLVTITPRS</sequence>
<keyword evidence="5" id="KW-1185">Reference proteome</keyword>
<evidence type="ECO:0000313" key="4">
    <source>
        <dbReference type="EMBL" id="KAJ1985260.1"/>
    </source>
</evidence>
<dbReference type="Proteomes" id="UP001151582">
    <property type="component" value="Unassembled WGS sequence"/>
</dbReference>
<dbReference type="GO" id="GO:0016705">
    <property type="term" value="F:oxidoreductase activity, acting on paired donors, with incorporation or reduction of molecular oxygen"/>
    <property type="evidence" value="ECO:0007669"/>
    <property type="project" value="InterPro"/>
</dbReference>
<protein>
    <recommendedName>
        <fullName evidence="6">Cytochrome P450</fullName>
    </recommendedName>
</protein>
<dbReference type="PANTHER" id="PTHR24305">
    <property type="entry name" value="CYTOCHROME P450"/>
    <property type="match status" value="1"/>
</dbReference>
<evidence type="ECO:0008006" key="6">
    <source>
        <dbReference type="Google" id="ProtNLM"/>
    </source>
</evidence>
<feature type="transmembrane region" description="Helical" evidence="3">
    <location>
        <begin position="27"/>
        <end position="46"/>
    </location>
</feature>
<keyword evidence="2" id="KW-0408">Iron</keyword>
<evidence type="ECO:0000256" key="3">
    <source>
        <dbReference type="SAM" id="Phobius"/>
    </source>
</evidence>
<accession>A0A9W8BCC8</accession>